<dbReference type="InterPro" id="IPR022016">
    <property type="entry name" value="DUF3597"/>
</dbReference>
<dbReference type="AlphaFoldDB" id="A0A1V8RR47"/>
<dbReference type="OrthoDB" id="9812045at2"/>
<dbReference type="Pfam" id="PF12200">
    <property type="entry name" value="DUF3597"/>
    <property type="match status" value="1"/>
</dbReference>
<dbReference type="SUPFAM" id="SSF158634">
    <property type="entry name" value="RPA2825-like"/>
    <property type="match status" value="1"/>
</dbReference>
<evidence type="ECO:0000256" key="1">
    <source>
        <dbReference type="SAM" id="MobiDB-lite"/>
    </source>
</evidence>
<feature type="region of interest" description="Disordered" evidence="1">
    <location>
        <begin position="18"/>
        <end position="49"/>
    </location>
</feature>
<proteinExistence type="predicted"/>
<dbReference type="RefSeq" id="WP_080919724.1">
    <property type="nucleotide sequence ID" value="NZ_MDET01000014.1"/>
</dbReference>
<protein>
    <recommendedName>
        <fullName evidence="2">DUF3597 domain-containing protein</fullName>
    </recommendedName>
</protein>
<evidence type="ECO:0000313" key="4">
    <source>
        <dbReference type="Proteomes" id="UP000191905"/>
    </source>
</evidence>
<evidence type="ECO:0000313" key="3">
    <source>
        <dbReference type="EMBL" id="OQM75613.1"/>
    </source>
</evidence>
<reference evidence="3 4" key="1">
    <citation type="journal article" date="2016" name="Int. J. Syst. Evol. Microbiol.">
        <title>Pseudaminobacter manganicus sp. nov., isolated from sludge of a manganese mine.</title>
        <authorList>
            <person name="Li J."/>
            <person name="Huang J."/>
            <person name="Liao S."/>
            <person name="Wang G."/>
        </authorList>
    </citation>
    <scope>NUCLEOTIDE SEQUENCE [LARGE SCALE GENOMIC DNA]</scope>
    <source>
        <strain evidence="3 4">JH-7</strain>
    </source>
</reference>
<keyword evidence="4" id="KW-1185">Reference proteome</keyword>
<comment type="caution">
    <text evidence="3">The sequence shown here is derived from an EMBL/GenBank/DDBJ whole genome shotgun (WGS) entry which is preliminary data.</text>
</comment>
<evidence type="ECO:0000259" key="2">
    <source>
        <dbReference type="Pfam" id="PF12200"/>
    </source>
</evidence>
<dbReference type="Proteomes" id="UP000191905">
    <property type="component" value="Unassembled WGS sequence"/>
</dbReference>
<organism evidence="3 4">
    <name type="scientific">Manganibacter manganicus</name>
    <dbReference type="NCBI Taxonomy" id="1873176"/>
    <lineage>
        <taxon>Bacteria</taxon>
        <taxon>Pseudomonadati</taxon>
        <taxon>Pseudomonadota</taxon>
        <taxon>Alphaproteobacteria</taxon>
        <taxon>Hyphomicrobiales</taxon>
        <taxon>Phyllobacteriaceae</taxon>
        <taxon>Manganibacter</taxon>
    </lineage>
</organism>
<feature type="domain" description="DUF3597" evidence="2">
    <location>
        <begin position="3"/>
        <end position="130"/>
    </location>
</feature>
<dbReference type="STRING" id="1873176.BFN67_17410"/>
<sequence>MGIFDKIKGAIFGRAEAAEAPAAQPAPSSGGTATPQPAPPAGGAARAPAQTVDVAAVLEKAVASKGQKLNWRTSIVDLMKALDMDSSLAERKELAAELGYPGSTGDSAAMNIWLHKALLKKLSENGGKVPADLLD</sequence>
<dbReference type="EMBL" id="MDET01000014">
    <property type="protein sequence ID" value="OQM75613.1"/>
    <property type="molecule type" value="Genomic_DNA"/>
</dbReference>
<accession>A0A1V8RR47</accession>
<gene>
    <name evidence="3" type="ORF">BFN67_17410</name>
</gene>
<name>A0A1V8RR47_9HYPH</name>